<reference evidence="1 2" key="1">
    <citation type="submission" date="2020-08" db="EMBL/GenBank/DDBJ databases">
        <title>Novel species isolated from subtropical streams in China.</title>
        <authorList>
            <person name="Lu H."/>
        </authorList>
    </citation>
    <scope>NUCLEOTIDE SEQUENCE [LARGE SCALE GENOMIC DNA]</scope>
    <source>
        <strain evidence="1 2">KCTC 52442</strain>
    </source>
</reference>
<evidence type="ECO:0000313" key="2">
    <source>
        <dbReference type="Proteomes" id="UP000643610"/>
    </source>
</evidence>
<evidence type="ECO:0000313" key="1">
    <source>
        <dbReference type="EMBL" id="MBC3833232.1"/>
    </source>
</evidence>
<sequence length="271" mass="30770">MSAYVLPKGTVVKVGSLSRDLYSFFNQGIPKNMPRVGLQSQESSSTFESQEGIYIGELMAYFSAAAQFCQATAVIYAEHSNVMENFVQQLQDMRGQKPVMEGLETISIQIGLPVVLEITLDEDCEVFADTHFESTDKGEKCWKHWRSVVLMRKGGIPAHWIKKFYFPRLLDYRDVESSKSPRVLEQTIDSSLMVGGMMQVWHKDAPADLLMAFKKQYGTINFSQNLPFDANSLERFFNFNSMIDPASRLLNQLTIWQDIDALAKKQGIPLQ</sequence>
<proteinExistence type="predicted"/>
<dbReference type="Proteomes" id="UP000643610">
    <property type="component" value="Unassembled WGS sequence"/>
</dbReference>
<comment type="caution">
    <text evidence="1">The sequence shown here is derived from an EMBL/GenBank/DDBJ whole genome shotgun (WGS) entry which is preliminary data.</text>
</comment>
<name>A0ABR6XUR7_9BURK</name>
<keyword evidence="2" id="KW-1185">Reference proteome</keyword>
<organism evidence="1 2">
    <name type="scientific">Undibacterium amnicola</name>
    <dbReference type="NCBI Taxonomy" id="1834038"/>
    <lineage>
        <taxon>Bacteria</taxon>
        <taxon>Pseudomonadati</taxon>
        <taxon>Pseudomonadota</taxon>
        <taxon>Betaproteobacteria</taxon>
        <taxon>Burkholderiales</taxon>
        <taxon>Oxalobacteraceae</taxon>
        <taxon>Undibacterium</taxon>
    </lineage>
</organism>
<gene>
    <name evidence="1" type="ORF">H8K33_17110</name>
</gene>
<dbReference type="RefSeq" id="WP_186892286.1">
    <property type="nucleotide sequence ID" value="NZ_JACOFU010000009.1"/>
</dbReference>
<protein>
    <submittedName>
        <fullName evidence="1">Uncharacterized protein</fullName>
    </submittedName>
</protein>
<dbReference type="EMBL" id="JACOFU010000009">
    <property type="protein sequence ID" value="MBC3833232.1"/>
    <property type="molecule type" value="Genomic_DNA"/>
</dbReference>
<accession>A0ABR6XUR7</accession>